<keyword evidence="1" id="KW-0677">Repeat</keyword>
<dbReference type="PROSITE" id="PS50088">
    <property type="entry name" value="ANK_REPEAT"/>
    <property type="match status" value="19"/>
</dbReference>
<dbReference type="InterPro" id="IPR051165">
    <property type="entry name" value="Multifunctional_ANK_Repeat"/>
</dbReference>
<feature type="repeat" description="ANK" evidence="3">
    <location>
        <begin position="510"/>
        <end position="542"/>
    </location>
</feature>
<dbReference type="Gene3D" id="1.25.40.20">
    <property type="entry name" value="Ankyrin repeat-containing domain"/>
    <property type="match status" value="8"/>
</dbReference>
<gene>
    <name evidence="6" type="ORF">BaRGS_00033197</name>
</gene>
<feature type="repeat" description="ANK" evidence="3">
    <location>
        <begin position="314"/>
        <end position="346"/>
    </location>
</feature>
<dbReference type="Proteomes" id="UP001519460">
    <property type="component" value="Unassembled WGS sequence"/>
</dbReference>
<dbReference type="SMART" id="SM00248">
    <property type="entry name" value="ANK"/>
    <property type="match status" value="31"/>
</dbReference>
<dbReference type="PANTHER" id="PTHR24123:SF33">
    <property type="entry name" value="PROTEIN HOS4"/>
    <property type="match status" value="1"/>
</dbReference>
<name>A0ABD0JKP6_9CAEN</name>
<dbReference type="EMBL" id="JACVVK020000402">
    <property type="protein sequence ID" value="KAK7475564.1"/>
    <property type="molecule type" value="Genomic_DNA"/>
</dbReference>
<reference evidence="6 7" key="1">
    <citation type="journal article" date="2023" name="Sci. Data">
        <title>Genome assembly of the Korean intertidal mud-creeper Batillaria attramentaria.</title>
        <authorList>
            <person name="Patra A.K."/>
            <person name="Ho P.T."/>
            <person name="Jun S."/>
            <person name="Lee S.J."/>
            <person name="Kim Y."/>
            <person name="Won Y.J."/>
        </authorList>
    </citation>
    <scope>NUCLEOTIDE SEQUENCE [LARGE SCALE GENOMIC DNA]</scope>
    <source>
        <strain evidence="6">Wonlab-2016</strain>
    </source>
</reference>
<evidence type="ECO:0000313" key="7">
    <source>
        <dbReference type="Proteomes" id="UP001519460"/>
    </source>
</evidence>
<evidence type="ECO:0000313" key="6">
    <source>
        <dbReference type="EMBL" id="KAK7475564.1"/>
    </source>
</evidence>
<keyword evidence="4" id="KW-0472">Membrane</keyword>
<dbReference type="SUPFAM" id="SSF52540">
    <property type="entry name" value="P-loop containing nucleoside triphosphate hydrolases"/>
    <property type="match status" value="1"/>
</dbReference>
<dbReference type="Pfam" id="PF00023">
    <property type="entry name" value="Ank"/>
    <property type="match status" value="1"/>
</dbReference>
<feature type="repeat" description="ANK" evidence="3">
    <location>
        <begin position="709"/>
        <end position="741"/>
    </location>
</feature>
<evidence type="ECO:0000256" key="3">
    <source>
        <dbReference type="PROSITE-ProRule" id="PRU00023"/>
    </source>
</evidence>
<feature type="repeat" description="ANK" evidence="3">
    <location>
        <begin position="1447"/>
        <end position="1479"/>
    </location>
</feature>
<organism evidence="6 7">
    <name type="scientific">Batillaria attramentaria</name>
    <dbReference type="NCBI Taxonomy" id="370345"/>
    <lineage>
        <taxon>Eukaryota</taxon>
        <taxon>Metazoa</taxon>
        <taxon>Spiralia</taxon>
        <taxon>Lophotrochozoa</taxon>
        <taxon>Mollusca</taxon>
        <taxon>Gastropoda</taxon>
        <taxon>Caenogastropoda</taxon>
        <taxon>Sorbeoconcha</taxon>
        <taxon>Cerithioidea</taxon>
        <taxon>Batillariidae</taxon>
        <taxon>Batillaria</taxon>
    </lineage>
</organism>
<feature type="repeat" description="ANK" evidence="3">
    <location>
        <begin position="543"/>
        <end position="575"/>
    </location>
</feature>
<evidence type="ECO:0000256" key="4">
    <source>
        <dbReference type="SAM" id="Phobius"/>
    </source>
</evidence>
<protein>
    <recommendedName>
        <fullName evidence="5">Novel STAND NTPase 3 domain-containing protein</fullName>
    </recommendedName>
</protein>
<accession>A0ABD0JKP6</accession>
<dbReference type="SUPFAM" id="SSF48403">
    <property type="entry name" value="Ankyrin repeat"/>
    <property type="match status" value="4"/>
</dbReference>
<sequence>MDADVFVETDSYRRALYMMENNGIVVITGPQGSGKSSLGHALLRHFEMRDYTPLVLRHFPEWRLHIGGDRKQVTLLEDIFGTEEVSSSFRDWSGVFHTMEDFARSAKCLLVITVKEFILNELQETQGLGCLQNYVLDLTECDCLSPDEKMAMLKKHVEKQGKSLSGEKIKEIVEKDQSGLFFASHCSQFALFADDDECCAEIFHSPTVPASSACGRPPKTVLRISSEMLFRSMEKSSGGPKGEMRKLDLETEAHTIIKPFLAREQMSQETYNTSGSEGKPSFKDSLLYVASEDGNLEAVEKLLLEGSDSNPQKQGATPLHAACYRGHLQIVKLLLKYKAKVDATDVEGWTPLHYACYNGHFEVVRELVSHVTHFERKSRSPLRLSCHHGHSELIQKLRRCSINTKADQHGKIFLCSRCFSLNQKMIENISYHSDVLDLASSTGVTSLYLASLNGHLSVVQFLLESGACPQIKMPETAWSPLHVSCFQGHVEITRLLLSYDIDMPTQFDRFGYDLLHLAVRQGHLKTVDLLLRLGADAERQDSWGDTPLHLACMGNNIGVTEILLRKVNHIETKNRSRKTPLELAVEGCSADLVSTIINNIQDFDGKNKGHLLCLACVRGSCDVVKVLLDHDIPAEIEDKSKKAPVQIACERGHLELVHVLSAYGVCLDHPVPGRRYGGALVHYACEKQDREMLMALLESHASVESLDSFGRTALHIAAQSGNAEFVGVLLEFGSSVNAKDLCGKTSLELAFEGGHHEAIAALVHRGAQLNAPLPGCKSTLLHLACAENNADLVNLLLECGADTLARDHQGRSPLHVAAEHCTDVTVVESLLKYRSEIDALDICSRTPVDVAFEKDHQDVLVCFAQHGADFERCLSQHGGTVLHAACDQGNLDMVKALLRCGANIESTNMRFDMTPLHCASTNLHLEVVSFLLESNAPVDARNCLGNTPFLEAVQAAERLGREFQKLKEVVSVFIEHGAALDAANTCGITPLSCMSDAQNGRYCKELLELLTSLFMNKQLHTSKGYKLLHIAVSVGGCESTTQRLLQCGMGANDRDSEGSTPLLIACKSTRAKADIDILLEHGASVNTPDNAGVTPLHIECARSYVRLARVISFVDKHRADLQHKDNDGNTALHHSVQVDDGDKSKEDIVTFLLDRGSNINEQNNDGDTPLHITLRRVYRLKVLGVLLKKKYGADIYVRNNAGETPADIAMEKVWVPGLLSLFLNHRPTAFRMMRENSMNPHGDDKHLRGGDTAVSRRSRDCLVTSYDRETSYSHLRYDNQQGAWQRKTIVGETMAADFSDVDHDKDSLHQERRLSYTILAEDERGSKMSCDDVSAAEVCCGDASLYDIDKLPALHRACSYGDVPSVLSVPTGQAVNRHCMFGRTPLHNACVKGHAPAVEALLKSSADLDAPDLSGQTPLHYACASGDLLTVDILLKHGANVQLKDKMGRTALHWASLNGHSVVATNLLGHGAGVNVVDAFGDRPLHLACICGKTDTCIMLLNNGADIRARNKKTQTALALAALNGHCVLVSTLEHYLYPCTNIPANDLTVYKMLLLVLLGCAVGALLNSLSRVKIDDMF</sequence>
<feature type="transmembrane region" description="Helical" evidence="4">
    <location>
        <begin position="1550"/>
        <end position="1570"/>
    </location>
</feature>
<dbReference type="PANTHER" id="PTHR24123">
    <property type="entry name" value="ANKYRIN REPEAT-CONTAINING"/>
    <property type="match status" value="1"/>
</dbReference>
<dbReference type="Pfam" id="PF20720">
    <property type="entry name" value="nSTAND3"/>
    <property type="match status" value="1"/>
</dbReference>
<keyword evidence="7" id="KW-1185">Reference proteome</keyword>
<feature type="repeat" description="ANK" evidence="3">
    <location>
        <begin position="1414"/>
        <end position="1446"/>
    </location>
</feature>
<feature type="repeat" description="ANK" evidence="3">
    <location>
        <begin position="476"/>
        <end position="508"/>
    </location>
</feature>
<evidence type="ECO:0000256" key="1">
    <source>
        <dbReference type="ARBA" id="ARBA00022737"/>
    </source>
</evidence>
<keyword evidence="2 3" id="KW-0040">ANK repeat</keyword>
<feature type="repeat" description="ANK" evidence="3">
    <location>
        <begin position="809"/>
        <end position="842"/>
    </location>
</feature>
<feature type="repeat" description="ANK" evidence="3">
    <location>
        <begin position="1480"/>
        <end position="1512"/>
    </location>
</feature>
<feature type="repeat" description="ANK" evidence="3">
    <location>
        <begin position="742"/>
        <end position="771"/>
    </location>
</feature>
<feature type="repeat" description="ANK" evidence="3">
    <location>
        <begin position="911"/>
        <end position="943"/>
    </location>
</feature>
<feature type="repeat" description="ANK" evidence="3">
    <location>
        <begin position="442"/>
        <end position="467"/>
    </location>
</feature>
<feature type="repeat" description="ANK" evidence="3">
    <location>
        <begin position="1023"/>
        <end position="1056"/>
    </location>
</feature>
<proteinExistence type="predicted"/>
<feature type="repeat" description="ANK" evidence="3">
    <location>
        <begin position="1127"/>
        <end position="1164"/>
    </location>
</feature>
<evidence type="ECO:0000256" key="2">
    <source>
        <dbReference type="ARBA" id="ARBA00023043"/>
    </source>
</evidence>
<dbReference type="PRINTS" id="PR01415">
    <property type="entry name" value="ANKYRIN"/>
</dbReference>
<keyword evidence="4" id="KW-1133">Transmembrane helix</keyword>
<dbReference type="InterPro" id="IPR036770">
    <property type="entry name" value="Ankyrin_rpt-contain_sf"/>
</dbReference>
<dbReference type="InterPro" id="IPR002110">
    <property type="entry name" value="Ankyrin_rpt"/>
</dbReference>
<dbReference type="Pfam" id="PF12796">
    <property type="entry name" value="Ank_2"/>
    <property type="match status" value="10"/>
</dbReference>
<feature type="repeat" description="ANK" evidence="3">
    <location>
        <begin position="347"/>
        <end position="379"/>
    </location>
</feature>
<comment type="caution">
    <text evidence="6">The sequence shown here is derived from an EMBL/GenBank/DDBJ whole genome shotgun (WGS) entry which is preliminary data.</text>
</comment>
<feature type="repeat" description="ANK" evidence="3">
    <location>
        <begin position="776"/>
        <end position="808"/>
    </location>
</feature>
<feature type="repeat" description="ANK" evidence="3">
    <location>
        <begin position="1057"/>
        <end position="1090"/>
    </location>
</feature>
<evidence type="ECO:0000259" key="5">
    <source>
        <dbReference type="Pfam" id="PF20720"/>
    </source>
</evidence>
<keyword evidence="4" id="KW-0812">Transmembrane</keyword>
<dbReference type="InterPro" id="IPR049050">
    <property type="entry name" value="nSTAND3"/>
</dbReference>
<dbReference type="PROSITE" id="PS50297">
    <property type="entry name" value="ANK_REP_REGION"/>
    <property type="match status" value="18"/>
</dbReference>
<feature type="repeat" description="ANK" evidence="3">
    <location>
        <begin position="1381"/>
        <end position="1413"/>
    </location>
</feature>
<feature type="repeat" description="ANK" evidence="3">
    <location>
        <begin position="877"/>
        <end position="909"/>
    </location>
</feature>
<feature type="domain" description="Novel STAND NTPase 3" evidence="5">
    <location>
        <begin position="6"/>
        <end position="158"/>
    </location>
</feature>
<dbReference type="InterPro" id="IPR027417">
    <property type="entry name" value="P-loop_NTPase"/>
</dbReference>